<dbReference type="Pfam" id="PF14261">
    <property type="entry name" value="DUF4351"/>
    <property type="match status" value="1"/>
</dbReference>
<accession>A0A367S1W9</accession>
<organism evidence="2 3">
    <name type="scientific">Nostoc minutum NIES-26</name>
    <dbReference type="NCBI Taxonomy" id="1844469"/>
    <lineage>
        <taxon>Bacteria</taxon>
        <taxon>Bacillati</taxon>
        <taxon>Cyanobacteriota</taxon>
        <taxon>Cyanophyceae</taxon>
        <taxon>Nostocales</taxon>
        <taxon>Nostocaceae</taxon>
        <taxon>Nostoc</taxon>
    </lineage>
</organism>
<dbReference type="AlphaFoldDB" id="A0A367S1W9"/>
<evidence type="ECO:0000313" key="3">
    <source>
        <dbReference type="Proteomes" id="UP000252107"/>
    </source>
</evidence>
<dbReference type="InterPro" id="IPR025587">
    <property type="entry name" value="DUF4351"/>
</dbReference>
<dbReference type="Proteomes" id="UP000252107">
    <property type="component" value="Unassembled WGS sequence"/>
</dbReference>
<dbReference type="PANTHER" id="PTHR34613">
    <property type="entry name" value="SLL0800 PROTEIN"/>
    <property type="match status" value="1"/>
</dbReference>
<sequence length="123" mass="14069">MHNYSEQVAAQIDRIEEPEQQQNISACVEVLASLKFDRQLIRQYLREDIMQEAPLYQEIIQEGMKRGKLELVLRLLNRRIGAVSPALQSQIQGLSITQLDALSEALLDFSAQSDLATWLQTQE</sequence>
<dbReference type="EMBL" id="LXQD01000001">
    <property type="protein sequence ID" value="RCJ42755.1"/>
    <property type="molecule type" value="Genomic_DNA"/>
</dbReference>
<gene>
    <name evidence="2" type="ORF">A6770_07715</name>
</gene>
<keyword evidence="3" id="KW-1185">Reference proteome</keyword>
<feature type="domain" description="DUF4351" evidence="1">
    <location>
        <begin position="61"/>
        <end position="119"/>
    </location>
</feature>
<reference evidence="2" key="1">
    <citation type="submission" date="2016-04" db="EMBL/GenBank/DDBJ databases">
        <authorList>
            <person name="Tabuchi Yagui T.R."/>
        </authorList>
    </citation>
    <scope>NUCLEOTIDE SEQUENCE [LARGE SCALE GENOMIC DNA]</scope>
    <source>
        <strain evidence="2">NIES-26</strain>
    </source>
</reference>
<name>A0A367S1W9_9NOSO</name>
<evidence type="ECO:0000259" key="1">
    <source>
        <dbReference type="Pfam" id="PF14261"/>
    </source>
</evidence>
<protein>
    <recommendedName>
        <fullName evidence="1">DUF4351 domain-containing protein</fullName>
    </recommendedName>
</protein>
<dbReference type="PANTHER" id="PTHR34613:SF1">
    <property type="entry name" value="SLL6017 PROTEIN"/>
    <property type="match status" value="1"/>
</dbReference>
<comment type="caution">
    <text evidence="2">The sequence shown here is derived from an EMBL/GenBank/DDBJ whole genome shotgun (WGS) entry which is preliminary data.</text>
</comment>
<evidence type="ECO:0000313" key="2">
    <source>
        <dbReference type="EMBL" id="RCJ42755.1"/>
    </source>
</evidence>
<proteinExistence type="predicted"/>